<feature type="transmembrane region" description="Helical" evidence="1">
    <location>
        <begin position="127"/>
        <end position="144"/>
    </location>
</feature>
<keyword evidence="1" id="KW-0812">Transmembrane</keyword>
<evidence type="ECO:0000313" key="2">
    <source>
        <dbReference type="EMBL" id="QCW06918.1"/>
    </source>
</evidence>
<evidence type="ECO:0000256" key="1">
    <source>
        <dbReference type="SAM" id="Phobius"/>
    </source>
</evidence>
<gene>
    <name evidence="2" type="primary">orf145</name>
</gene>
<sequence length="145" mass="17289">MNWCKIAELMINKFHLTLKWLNEICSIKTTIISNKKIFCIYSAGSGDARTNKSDKTIKNLCQGTMLYAGFKSSCMLKYLKYIFINKTISRKPFNTWIFRDLQRLYAWVFNVISFIIIKNHFSVKFLLWHVINFLVFFKLLIYLFL</sequence>
<reference evidence="2" key="1">
    <citation type="submission" date="2019-04" db="EMBL/GenBank/DDBJ databases">
        <authorList>
            <person name="Yu Z."/>
            <person name="Deng C."/>
        </authorList>
    </citation>
    <scope>NUCLEOTIDE SEQUENCE</scope>
</reference>
<feature type="transmembrane region" description="Helical" evidence="1">
    <location>
        <begin position="104"/>
        <end position="121"/>
    </location>
</feature>
<protein>
    <recommendedName>
        <fullName evidence="3">Homing endonuclease LAGLIDADG domain-containing protein</fullName>
    </recommendedName>
</protein>
<geneLocation type="mitochondrion" evidence="2"/>
<organism evidence="2">
    <name type="scientific">Orbilia brochopaga</name>
    <dbReference type="NCBI Taxonomy" id="3140254"/>
    <lineage>
        <taxon>Eukaryota</taxon>
        <taxon>Fungi</taxon>
        <taxon>Dikarya</taxon>
        <taxon>Ascomycota</taxon>
        <taxon>Pezizomycotina</taxon>
        <taxon>Orbiliomycetes</taxon>
        <taxon>Orbiliales</taxon>
        <taxon>Orbiliaceae</taxon>
        <taxon>Orbilia</taxon>
    </lineage>
</organism>
<dbReference type="AlphaFoldDB" id="A0A4Y5N057"/>
<dbReference type="EMBL" id="MK820635">
    <property type="protein sequence ID" value="QCW06918.1"/>
    <property type="molecule type" value="Genomic_DNA"/>
</dbReference>
<accession>A0A4Y5N057</accession>
<keyword evidence="1" id="KW-1133">Transmembrane helix</keyword>
<keyword evidence="2" id="KW-0496">Mitochondrion</keyword>
<evidence type="ECO:0008006" key="3">
    <source>
        <dbReference type="Google" id="ProtNLM"/>
    </source>
</evidence>
<name>A0A4Y5N057_9PEZI</name>
<proteinExistence type="predicted"/>
<keyword evidence="1" id="KW-0472">Membrane</keyword>